<feature type="transmembrane region" description="Helical" evidence="1">
    <location>
        <begin position="20"/>
        <end position="42"/>
    </location>
</feature>
<dbReference type="RefSeq" id="WP_092860808.1">
    <property type="nucleotide sequence ID" value="NZ_FOQH01000006.1"/>
</dbReference>
<feature type="transmembrane region" description="Helical" evidence="1">
    <location>
        <begin position="54"/>
        <end position="82"/>
    </location>
</feature>
<keyword evidence="3" id="KW-1185">Reference proteome</keyword>
<dbReference type="AlphaFoldDB" id="A0A1I3I4L3"/>
<keyword evidence="1" id="KW-0812">Transmembrane</keyword>
<organism evidence="2 3">
    <name type="scientific">Albimonas pacifica</name>
    <dbReference type="NCBI Taxonomy" id="1114924"/>
    <lineage>
        <taxon>Bacteria</taxon>
        <taxon>Pseudomonadati</taxon>
        <taxon>Pseudomonadota</taxon>
        <taxon>Alphaproteobacteria</taxon>
        <taxon>Rhodobacterales</taxon>
        <taxon>Paracoccaceae</taxon>
        <taxon>Albimonas</taxon>
    </lineage>
</organism>
<feature type="transmembrane region" description="Helical" evidence="1">
    <location>
        <begin position="94"/>
        <end position="118"/>
    </location>
</feature>
<dbReference type="EMBL" id="FOQH01000006">
    <property type="protein sequence ID" value="SFI42852.1"/>
    <property type="molecule type" value="Genomic_DNA"/>
</dbReference>
<evidence type="ECO:0000313" key="3">
    <source>
        <dbReference type="Proteomes" id="UP000199377"/>
    </source>
</evidence>
<evidence type="ECO:0008006" key="4">
    <source>
        <dbReference type="Google" id="ProtNLM"/>
    </source>
</evidence>
<protein>
    <recommendedName>
        <fullName evidence="4">DUF2214 domain-containing protein</fullName>
    </recommendedName>
</protein>
<dbReference type="STRING" id="1114924.SAMN05216258_106335"/>
<gene>
    <name evidence="2" type="ORF">SAMN05216258_106335</name>
</gene>
<keyword evidence="1" id="KW-0472">Membrane</keyword>
<sequence length="150" mass="15246">MWDWLAALPPAEAMRSGRWLYAWVSAAHVAGLALLVGAIAPLDLRLIGLRRDLPLAPLAALLVPAAATGLALALVSGALLFLAAPADYAAQPLFWGKLALVALGAGSALAMHLGPGLALASPASLRRAGAISLACWAPALVAGRMLAFVD</sequence>
<reference evidence="2 3" key="1">
    <citation type="submission" date="2016-10" db="EMBL/GenBank/DDBJ databases">
        <authorList>
            <person name="de Groot N.N."/>
        </authorList>
    </citation>
    <scope>NUCLEOTIDE SEQUENCE [LARGE SCALE GENOMIC DNA]</scope>
    <source>
        <strain evidence="2 3">CGMCC 1.11030</strain>
    </source>
</reference>
<keyword evidence="1" id="KW-1133">Transmembrane helix</keyword>
<proteinExistence type="predicted"/>
<feature type="transmembrane region" description="Helical" evidence="1">
    <location>
        <begin position="130"/>
        <end position="149"/>
    </location>
</feature>
<evidence type="ECO:0000313" key="2">
    <source>
        <dbReference type="EMBL" id="SFI42852.1"/>
    </source>
</evidence>
<name>A0A1I3I4L3_9RHOB</name>
<evidence type="ECO:0000256" key="1">
    <source>
        <dbReference type="SAM" id="Phobius"/>
    </source>
</evidence>
<dbReference type="Proteomes" id="UP000199377">
    <property type="component" value="Unassembled WGS sequence"/>
</dbReference>
<accession>A0A1I3I4L3</accession>